<accession>A0AAW0GLF1</accession>
<comment type="caution">
    <text evidence="1">The sequence shown here is derived from an EMBL/GenBank/DDBJ whole genome shotgun (WGS) entry which is preliminary data.</text>
</comment>
<gene>
    <name evidence="1" type="ORF">QCA50_005557</name>
</gene>
<keyword evidence="2" id="KW-1185">Reference proteome</keyword>
<evidence type="ECO:0000313" key="2">
    <source>
        <dbReference type="Proteomes" id="UP001385951"/>
    </source>
</evidence>
<evidence type="ECO:0000313" key="1">
    <source>
        <dbReference type="EMBL" id="KAK7690459.1"/>
    </source>
</evidence>
<dbReference type="Proteomes" id="UP001385951">
    <property type="component" value="Unassembled WGS sequence"/>
</dbReference>
<name>A0AAW0GLF1_9APHY</name>
<sequence>MSRVVAKAARGKCVETCALSNVLQSTHADWGSLMGNLGESLYEDRLHPYLDGVCPKCHARINAQWQHFRELTWSSLREIFSLDEDVVDGST</sequence>
<organism evidence="1 2">
    <name type="scientific">Cerrena zonata</name>
    <dbReference type="NCBI Taxonomy" id="2478898"/>
    <lineage>
        <taxon>Eukaryota</taxon>
        <taxon>Fungi</taxon>
        <taxon>Dikarya</taxon>
        <taxon>Basidiomycota</taxon>
        <taxon>Agaricomycotina</taxon>
        <taxon>Agaricomycetes</taxon>
        <taxon>Polyporales</taxon>
        <taxon>Cerrenaceae</taxon>
        <taxon>Cerrena</taxon>
    </lineage>
</organism>
<protein>
    <recommendedName>
        <fullName evidence="3">HNH endonuclease</fullName>
    </recommendedName>
</protein>
<reference evidence="1 2" key="1">
    <citation type="submission" date="2022-09" db="EMBL/GenBank/DDBJ databases">
        <authorList>
            <person name="Palmer J.M."/>
        </authorList>
    </citation>
    <scope>NUCLEOTIDE SEQUENCE [LARGE SCALE GENOMIC DNA]</scope>
    <source>
        <strain evidence="1 2">DSM 7382</strain>
    </source>
</reference>
<evidence type="ECO:0008006" key="3">
    <source>
        <dbReference type="Google" id="ProtNLM"/>
    </source>
</evidence>
<dbReference type="AlphaFoldDB" id="A0AAW0GLF1"/>
<dbReference type="EMBL" id="JASBNA010000006">
    <property type="protein sequence ID" value="KAK7690459.1"/>
    <property type="molecule type" value="Genomic_DNA"/>
</dbReference>
<proteinExistence type="predicted"/>